<evidence type="ECO:0000313" key="2">
    <source>
        <dbReference type="EMBL" id="XAO47145.1"/>
    </source>
</evidence>
<sequence length="100" mass="10979">MTAQALLGLWGSKIPKRPWLEFLDDGKVVGSDGCNRLFGTWSEAQDVEFIALAGTRMFCEGVDDWLARASTGKLLDDGSLAIFDQDKNELGILVKDDQNS</sequence>
<evidence type="ECO:0000313" key="3">
    <source>
        <dbReference type="Proteomes" id="UP001486888"/>
    </source>
</evidence>
<protein>
    <submittedName>
        <fullName evidence="2">META domain-containing protein</fullName>
    </submittedName>
</protein>
<dbReference type="EMBL" id="CP125942">
    <property type="protein sequence ID" value="XAO47145.1"/>
    <property type="molecule type" value="Genomic_DNA"/>
</dbReference>
<dbReference type="Gene3D" id="2.40.128.270">
    <property type="match status" value="1"/>
</dbReference>
<gene>
    <name evidence="2" type="ORF">QMQ05_06380</name>
</gene>
<dbReference type="Proteomes" id="UP001486888">
    <property type="component" value="Chromosome"/>
</dbReference>
<keyword evidence="3" id="KW-1185">Reference proteome</keyword>
<dbReference type="KEGG" id="gey:QMQ05_06380"/>
<feature type="domain" description="DUF306" evidence="1">
    <location>
        <begin position="18"/>
        <end position="65"/>
    </location>
</feature>
<dbReference type="AlphaFoldDB" id="A0AAU6WGL7"/>
<name>A0AAU6WGL7_9MICC</name>
<proteinExistence type="predicted"/>
<accession>A0AAU6WGL7</accession>
<dbReference type="InterPro" id="IPR038670">
    <property type="entry name" value="HslJ-like_sf"/>
</dbReference>
<organism evidence="2 3">
    <name type="scientific">Glutamicibacter ectropisis</name>
    <dbReference type="NCBI Taxonomy" id="3046593"/>
    <lineage>
        <taxon>Bacteria</taxon>
        <taxon>Bacillati</taxon>
        <taxon>Actinomycetota</taxon>
        <taxon>Actinomycetes</taxon>
        <taxon>Micrococcales</taxon>
        <taxon>Micrococcaceae</taxon>
        <taxon>Glutamicibacter</taxon>
    </lineage>
</organism>
<dbReference type="RefSeq" id="WP_345473945.1">
    <property type="nucleotide sequence ID" value="NZ_CP125942.1"/>
</dbReference>
<dbReference type="Pfam" id="PF03724">
    <property type="entry name" value="META"/>
    <property type="match status" value="1"/>
</dbReference>
<dbReference type="InterPro" id="IPR005184">
    <property type="entry name" value="DUF306_Meta_HslJ"/>
</dbReference>
<evidence type="ECO:0000259" key="1">
    <source>
        <dbReference type="Pfam" id="PF03724"/>
    </source>
</evidence>
<reference evidence="2 3" key="1">
    <citation type="submission" date="2023-05" db="EMBL/GenBank/DDBJ databases">
        <title>Glutamicibacter sp. B1, complete genome.</title>
        <authorList>
            <person name="Long Y.H."/>
            <person name="Fang T."/>
            <person name="Li X.Y."/>
        </authorList>
    </citation>
    <scope>NUCLEOTIDE SEQUENCE [LARGE SCALE GENOMIC DNA]</scope>
    <source>
        <strain evidence="2 3">B1</strain>
    </source>
</reference>